<keyword evidence="2" id="KW-1185">Reference proteome</keyword>
<name>A0A2T2N7M0_CORCC</name>
<dbReference type="OrthoDB" id="3360610at2759"/>
<organism evidence="1 2">
    <name type="scientific">Corynespora cassiicola Philippines</name>
    <dbReference type="NCBI Taxonomy" id="1448308"/>
    <lineage>
        <taxon>Eukaryota</taxon>
        <taxon>Fungi</taxon>
        <taxon>Dikarya</taxon>
        <taxon>Ascomycota</taxon>
        <taxon>Pezizomycotina</taxon>
        <taxon>Dothideomycetes</taxon>
        <taxon>Pleosporomycetidae</taxon>
        <taxon>Pleosporales</taxon>
        <taxon>Corynesporascaceae</taxon>
        <taxon>Corynespora</taxon>
    </lineage>
</organism>
<proteinExistence type="predicted"/>
<evidence type="ECO:0000313" key="1">
    <source>
        <dbReference type="EMBL" id="PSN61452.1"/>
    </source>
</evidence>
<gene>
    <name evidence="1" type="ORF">BS50DRAFT_151982</name>
</gene>
<dbReference type="Gene3D" id="3.10.180.10">
    <property type="entry name" value="2,3-Dihydroxybiphenyl 1,2-Dioxygenase, domain 1"/>
    <property type="match status" value="1"/>
</dbReference>
<accession>A0A2T2N7M0</accession>
<reference evidence="1 2" key="1">
    <citation type="journal article" date="2018" name="Front. Microbiol.">
        <title>Genome-Wide Analysis of Corynespora cassiicola Leaf Fall Disease Putative Effectors.</title>
        <authorList>
            <person name="Lopez D."/>
            <person name="Ribeiro S."/>
            <person name="Label P."/>
            <person name="Fumanal B."/>
            <person name="Venisse J.S."/>
            <person name="Kohler A."/>
            <person name="de Oliveira R.R."/>
            <person name="Labutti K."/>
            <person name="Lipzen A."/>
            <person name="Lail K."/>
            <person name="Bauer D."/>
            <person name="Ohm R.A."/>
            <person name="Barry K.W."/>
            <person name="Spatafora J."/>
            <person name="Grigoriev I.V."/>
            <person name="Martin F.M."/>
            <person name="Pujade-Renaud V."/>
        </authorList>
    </citation>
    <scope>NUCLEOTIDE SEQUENCE [LARGE SCALE GENOMIC DNA]</scope>
    <source>
        <strain evidence="1 2">Philippines</strain>
    </source>
</reference>
<dbReference type="Proteomes" id="UP000240883">
    <property type="component" value="Unassembled WGS sequence"/>
</dbReference>
<sequence>MLAHIDDHHSLFLTSALPGKKTHLHHCSFEVHDYGTQALGHQWLAKRNYKPVWGIGRYILESQIFDYWWDANGNIVEHYADGDLVNKDMPIAYGPDIPLEFLKWRKKNVT</sequence>
<dbReference type="EMBL" id="KZ678144">
    <property type="protein sequence ID" value="PSN61452.1"/>
    <property type="molecule type" value="Genomic_DNA"/>
</dbReference>
<protein>
    <recommendedName>
        <fullName evidence="3">Glyoxalase/fosfomycin resistance/dioxygenase domain-containing protein</fullName>
    </recommendedName>
</protein>
<evidence type="ECO:0000313" key="2">
    <source>
        <dbReference type="Proteomes" id="UP000240883"/>
    </source>
</evidence>
<evidence type="ECO:0008006" key="3">
    <source>
        <dbReference type="Google" id="ProtNLM"/>
    </source>
</evidence>
<dbReference type="SUPFAM" id="SSF54593">
    <property type="entry name" value="Glyoxalase/Bleomycin resistance protein/Dihydroxybiphenyl dioxygenase"/>
    <property type="match status" value="1"/>
</dbReference>
<dbReference type="AlphaFoldDB" id="A0A2T2N7M0"/>
<dbReference type="InterPro" id="IPR029068">
    <property type="entry name" value="Glyas_Bleomycin-R_OHBP_Dase"/>
</dbReference>